<evidence type="ECO:0000256" key="1">
    <source>
        <dbReference type="SAM" id="MobiDB-lite"/>
    </source>
</evidence>
<evidence type="ECO:0000313" key="2">
    <source>
        <dbReference type="EMBL" id="KAJ7208308.1"/>
    </source>
</evidence>
<accession>A0AAD6VFK4</accession>
<protein>
    <submittedName>
        <fullName evidence="2">Uncharacterized protein</fullName>
    </submittedName>
</protein>
<evidence type="ECO:0000313" key="3">
    <source>
        <dbReference type="Proteomes" id="UP001219525"/>
    </source>
</evidence>
<proteinExistence type="predicted"/>
<sequence>MHPELWSRCAELSAANLQEDPTTSPSPPLRLPRHVARRYVTCRLAATSHYLSANRRALMPPPPPSNRHKATPPRHTLPHVPRPLASIKYFILPGALCDSRAAWVKQVALLWSATLRRREATAPSPSSKHLAPGTSRIAPHAAMCRRRLPPKTAAPHLFSARITPHLFSARVTPHRSWISLSLCIPLVPRAPPRTAHQSPRAVHPTAPSSQRKRKNCAMLMRESPSCRTKLNRLFRSYAVRWWVDHAKREVSVADDGAGKEDRESFPSD</sequence>
<dbReference type="AlphaFoldDB" id="A0AAD6VFK4"/>
<reference evidence="2" key="1">
    <citation type="submission" date="2023-03" db="EMBL/GenBank/DDBJ databases">
        <title>Massive genome expansion in bonnet fungi (Mycena s.s.) driven by repeated elements and novel gene families across ecological guilds.</title>
        <authorList>
            <consortium name="Lawrence Berkeley National Laboratory"/>
            <person name="Harder C.B."/>
            <person name="Miyauchi S."/>
            <person name="Viragh M."/>
            <person name="Kuo A."/>
            <person name="Thoen E."/>
            <person name="Andreopoulos B."/>
            <person name="Lu D."/>
            <person name="Skrede I."/>
            <person name="Drula E."/>
            <person name="Henrissat B."/>
            <person name="Morin E."/>
            <person name="Kohler A."/>
            <person name="Barry K."/>
            <person name="LaButti K."/>
            <person name="Morin E."/>
            <person name="Salamov A."/>
            <person name="Lipzen A."/>
            <person name="Mereny Z."/>
            <person name="Hegedus B."/>
            <person name="Baldrian P."/>
            <person name="Stursova M."/>
            <person name="Weitz H."/>
            <person name="Taylor A."/>
            <person name="Grigoriev I.V."/>
            <person name="Nagy L.G."/>
            <person name="Martin F."/>
            <person name="Kauserud H."/>
        </authorList>
    </citation>
    <scope>NUCLEOTIDE SEQUENCE</scope>
    <source>
        <strain evidence="2">9144</strain>
    </source>
</reference>
<dbReference type="EMBL" id="JARJCW010000034">
    <property type="protein sequence ID" value="KAJ7208308.1"/>
    <property type="molecule type" value="Genomic_DNA"/>
</dbReference>
<name>A0AAD6VFK4_9AGAR</name>
<comment type="caution">
    <text evidence="2">The sequence shown here is derived from an EMBL/GenBank/DDBJ whole genome shotgun (WGS) entry which is preliminary data.</text>
</comment>
<keyword evidence="3" id="KW-1185">Reference proteome</keyword>
<feature type="region of interest" description="Disordered" evidence="1">
    <location>
        <begin position="55"/>
        <end position="78"/>
    </location>
</feature>
<organism evidence="2 3">
    <name type="scientific">Mycena pura</name>
    <dbReference type="NCBI Taxonomy" id="153505"/>
    <lineage>
        <taxon>Eukaryota</taxon>
        <taxon>Fungi</taxon>
        <taxon>Dikarya</taxon>
        <taxon>Basidiomycota</taxon>
        <taxon>Agaricomycotina</taxon>
        <taxon>Agaricomycetes</taxon>
        <taxon>Agaricomycetidae</taxon>
        <taxon>Agaricales</taxon>
        <taxon>Marasmiineae</taxon>
        <taxon>Mycenaceae</taxon>
        <taxon>Mycena</taxon>
    </lineage>
</organism>
<feature type="region of interest" description="Disordered" evidence="1">
    <location>
        <begin position="192"/>
        <end position="214"/>
    </location>
</feature>
<gene>
    <name evidence="2" type="ORF">GGX14DRAFT_634002</name>
</gene>
<dbReference type="Proteomes" id="UP001219525">
    <property type="component" value="Unassembled WGS sequence"/>
</dbReference>